<dbReference type="Gene3D" id="2.40.30.10">
    <property type="entry name" value="Translation factors"/>
    <property type="match status" value="1"/>
</dbReference>
<sequence length="433" mass="46147">MADVRRVVIVGGGAAGFFAAIACAEKLRGRGSVTVYEATAHPLAKVRVSGGGRCNVTHACFEPRELIKRYPRGGRELLGAFHRFQPRDTVAWFEARGVELKTEPDGRMFPVTDDSATIIDCLRRAAQEAGVQVITSLGVRSVEAIGASARPATGRDEVAPEHGRDARATRGFWLTLTDGTNVRCERLLIATGGNRPSAGLEIAQRLGHAIEPPVPSLFTFHIDDKRLVGLSGVAVERAAVAVKGTKLKEEGALLITHWGLSGPAVLKLSAWGARALADVGYDFPLLVNFAAPHTRESLSSELARVRAANPKKHIATWSPLPMPQRLWERLVVSAGIAAATPWAQIGNAALGQLTAMLVAAEFAVVGKSLFKEEFVTCGGVRLSEVDFKTMESRVCAGLHFAGEVLDVDGVTGGFNFQAAWTTGWLAGQAMAGE</sequence>
<accession>B1ZSU3</accession>
<evidence type="ECO:0000259" key="5">
    <source>
        <dbReference type="Pfam" id="PF22780"/>
    </source>
</evidence>
<dbReference type="SUPFAM" id="SSF160996">
    <property type="entry name" value="HI0933 insert domain-like"/>
    <property type="match status" value="1"/>
</dbReference>
<gene>
    <name evidence="6" type="ordered locus">Oter_1503</name>
</gene>
<dbReference type="eggNOG" id="COG2081">
    <property type="taxonomic scope" value="Bacteria"/>
</dbReference>
<evidence type="ECO:0000256" key="2">
    <source>
        <dbReference type="ARBA" id="ARBA00022630"/>
    </source>
</evidence>
<dbReference type="PROSITE" id="PS51257">
    <property type="entry name" value="PROKAR_LIPOPROTEIN"/>
    <property type="match status" value="1"/>
</dbReference>
<name>B1ZSU3_OPITP</name>
<evidence type="ECO:0000256" key="3">
    <source>
        <dbReference type="ARBA" id="ARBA00022827"/>
    </source>
</evidence>
<feature type="domain" description="RsdA/BaiN/AoA(So)-like insert" evidence="5">
    <location>
        <begin position="214"/>
        <end position="375"/>
    </location>
</feature>
<dbReference type="AlphaFoldDB" id="B1ZSU3"/>
<keyword evidence="3" id="KW-0274">FAD</keyword>
<dbReference type="NCBIfam" id="TIGR00275">
    <property type="entry name" value="aminoacetone oxidase family FAD-binding enzyme"/>
    <property type="match status" value="1"/>
</dbReference>
<dbReference type="PANTHER" id="PTHR42887:SF2">
    <property type="entry name" value="OS12G0638800 PROTEIN"/>
    <property type="match status" value="1"/>
</dbReference>
<dbReference type="InterPro" id="IPR023166">
    <property type="entry name" value="BaiN-like_dom_sf"/>
</dbReference>
<dbReference type="KEGG" id="ote:Oter_1503"/>
<evidence type="ECO:0000256" key="1">
    <source>
        <dbReference type="ARBA" id="ARBA00001974"/>
    </source>
</evidence>
<dbReference type="InterPro" id="IPR036188">
    <property type="entry name" value="FAD/NAD-bd_sf"/>
</dbReference>
<dbReference type="RefSeq" id="WP_012374325.1">
    <property type="nucleotide sequence ID" value="NC_010571.1"/>
</dbReference>
<dbReference type="OrthoDB" id="9773233at2"/>
<evidence type="ECO:0000259" key="4">
    <source>
        <dbReference type="Pfam" id="PF03486"/>
    </source>
</evidence>
<dbReference type="Gene3D" id="3.50.50.60">
    <property type="entry name" value="FAD/NAD(P)-binding domain"/>
    <property type="match status" value="1"/>
</dbReference>
<dbReference type="InterPro" id="IPR057661">
    <property type="entry name" value="RsdA/BaiN/AoA(So)_Rossmann"/>
</dbReference>
<keyword evidence="2" id="KW-0285">Flavoprotein</keyword>
<dbReference type="SUPFAM" id="SSF51905">
    <property type="entry name" value="FAD/NAD(P)-binding domain"/>
    <property type="match status" value="1"/>
</dbReference>
<comment type="cofactor">
    <cofactor evidence="1">
        <name>FAD</name>
        <dbReference type="ChEBI" id="CHEBI:57692"/>
    </cofactor>
</comment>
<dbReference type="EMBL" id="CP001032">
    <property type="protein sequence ID" value="ACB74787.1"/>
    <property type="molecule type" value="Genomic_DNA"/>
</dbReference>
<dbReference type="PANTHER" id="PTHR42887">
    <property type="entry name" value="OS12G0638800 PROTEIN"/>
    <property type="match status" value="1"/>
</dbReference>
<dbReference type="InterPro" id="IPR004792">
    <property type="entry name" value="BaiN-like"/>
</dbReference>
<dbReference type="HOGENOM" id="CLU_025174_0_1_0"/>
<organism evidence="6 7">
    <name type="scientific">Opitutus terrae (strain DSM 11246 / JCM 15787 / PB90-1)</name>
    <dbReference type="NCBI Taxonomy" id="452637"/>
    <lineage>
        <taxon>Bacteria</taxon>
        <taxon>Pseudomonadati</taxon>
        <taxon>Verrucomicrobiota</taxon>
        <taxon>Opitutia</taxon>
        <taxon>Opitutales</taxon>
        <taxon>Opitutaceae</taxon>
        <taxon>Opitutus</taxon>
    </lineage>
</organism>
<proteinExistence type="predicted"/>
<dbReference type="InterPro" id="IPR055178">
    <property type="entry name" value="RsdA/BaiN/AoA(So)-like_dom"/>
</dbReference>
<dbReference type="Gene3D" id="1.10.8.260">
    <property type="entry name" value="HI0933 insert domain-like"/>
    <property type="match status" value="1"/>
</dbReference>
<reference evidence="6 7" key="1">
    <citation type="journal article" date="2011" name="J. Bacteriol.">
        <title>Genome sequence of the verrucomicrobium Opitutus terrae PB90-1, an abundant inhabitant of rice paddy soil ecosystems.</title>
        <authorList>
            <person name="van Passel M.W."/>
            <person name="Kant R."/>
            <person name="Palva A."/>
            <person name="Copeland A."/>
            <person name="Lucas S."/>
            <person name="Lapidus A."/>
            <person name="Glavina del Rio T."/>
            <person name="Pitluck S."/>
            <person name="Goltsman E."/>
            <person name="Clum A."/>
            <person name="Sun H."/>
            <person name="Schmutz J."/>
            <person name="Larimer F.W."/>
            <person name="Land M.L."/>
            <person name="Hauser L."/>
            <person name="Kyrpides N."/>
            <person name="Mikhailova N."/>
            <person name="Richardson P.P."/>
            <person name="Janssen P.H."/>
            <person name="de Vos W.M."/>
            <person name="Smidt H."/>
        </authorList>
    </citation>
    <scope>NUCLEOTIDE SEQUENCE [LARGE SCALE GENOMIC DNA]</scope>
    <source>
        <strain evidence="7">DSM 11246 / JCM 15787 / PB90-1</strain>
    </source>
</reference>
<dbReference type="Pfam" id="PF22780">
    <property type="entry name" value="HI0933_like_1st"/>
    <property type="match status" value="1"/>
</dbReference>
<keyword evidence="7" id="KW-1185">Reference proteome</keyword>
<dbReference type="Pfam" id="PF03486">
    <property type="entry name" value="HI0933_like"/>
    <property type="match status" value="1"/>
</dbReference>
<evidence type="ECO:0000313" key="7">
    <source>
        <dbReference type="Proteomes" id="UP000007013"/>
    </source>
</evidence>
<dbReference type="Proteomes" id="UP000007013">
    <property type="component" value="Chromosome"/>
</dbReference>
<protein>
    <submittedName>
        <fullName evidence="6">HI0933 family protein</fullName>
    </submittedName>
</protein>
<evidence type="ECO:0000313" key="6">
    <source>
        <dbReference type="EMBL" id="ACB74787.1"/>
    </source>
</evidence>
<feature type="domain" description="RsdA/BaiN/AoA(So)-like Rossmann fold-like" evidence="4">
    <location>
        <begin position="6"/>
        <end position="428"/>
    </location>
</feature>